<organism evidence="1 2">
    <name type="scientific">Paenibacillus silvae</name>
    <dbReference type="NCBI Taxonomy" id="1325358"/>
    <lineage>
        <taxon>Bacteria</taxon>
        <taxon>Bacillati</taxon>
        <taxon>Bacillota</taxon>
        <taxon>Bacilli</taxon>
        <taxon>Bacillales</taxon>
        <taxon>Paenibacillaceae</taxon>
        <taxon>Paenibacillus</taxon>
    </lineage>
</organism>
<dbReference type="Proteomes" id="UP000249204">
    <property type="component" value="Unassembled WGS sequence"/>
</dbReference>
<evidence type="ECO:0008006" key="3">
    <source>
        <dbReference type="Google" id="ProtNLM"/>
    </source>
</evidence>
<gene>
    <name evidence="1" type="ORF">DN757_01720</name>
</gene>
<reference evidence="1 2" key="1">
    <citation type="submission" date="2018-06" db="EMBL/GenBank/DDBJ databases">
        <title>Isolation of heavy metals resistant Paenibacillus silvae NC2 from Gold-Copper mine in ZiJin, China.</title>
        <authorList>
            <person name="Xu J."/>
            <person name="Mazhar H.S."/>
            <person name="Rensing C."/>
        </authorList>
    </citation>
    <scope>NUCLEOTIDE SEQUENCE [LARGE SCALE GENOMIC DNA]</scope>
    <source>
        <strain evidence="1 2">NC2</strain>
    </source>
</reference>
<dbReference type="AlphaFoldDB" id="A0A2W6PCK9"/>
<dbReference type="Pfam" id="PF05565">
    <property type="entry name" value="Sipho_Gp157"/>
    <property type="match status" value="1"/>
</dbReference>
<evidence type="ECO:0000313" key="2">
    <source>
        <dbReference type="Proteomes" id="UP000249204"/>
    </source>
</evidence>
<proteinExistence type="predicted"/>
<accession>A0A2W6PCK9</accession>
<dbReference type="RefSeq" id="WP_111268551.1">
    <property type="nucleotide sequence ID" value="NZ_QKWW01000006.1"/>
</dbReference>
<sequence>MPSLYKLSEDYKFLSEYLETALENDEIAEDDFEMYKNTLEALEDGIENKCENIVKFMRNLEGSIEAFKVEEQRFSKKRKYMENKQERLKGLLHEFLESNNIEKMNAGVFKVKLQVNPPSINVYDPTKIPDTYKIAQEPKIDSKALLKDVKNGLEIDGATLVTDKKHIRIS</sequence>
<dbReference type="InterPro" id="IPR008840">
    <property type="entry name" value="Sipho_Gp157"/>
</dbReference>
<protein>
    <recommendedName>
        <fullName evidence="3">Siphovirus Gp157 family protein</fullName>
    </recommendedName>
</protein>
<dbReference type="EMBL" id="QKWW01000006">
    <property type="protein sequence ID" value="PZT57400.1"/>
    <property type="molecule type" value="Genomic_DNA"/>
</dbReference>
<name>A0A2W6PCK9_9BACL</name>
<comment type="caution">
    <text evidence="1">The sequence shown here is derived from an EMBL/GenBank/DDBJ whole genome shotgun (WGS) entry which is preliminary data.</text>
</comment>
<evidence type="ECO:0000313" key="1">
    <source>
        <dbReference type="EMBL" id="PZT57400.1"/>
    </source>
</evidence>